<organism evidence="2 3">
    <name type="scientific">Chroococcidiopsis thermalis (strain PCC 7203)</name>
    <dbReference type="NCBI Taxonomy" id="251229"/>
    <lineage>
        <taxon>Bacteria</taxon>
        <taxon>Bacillati</taxon>
        <taxon>Cyanobacteriota</taxon>
        <taxon>Cyanophyceae</taxon>
        <taxon>Chroococcidiopsidales</taxon>
        <taxon>Chroococcidiopsidaceae</taxon>
        <taxon>Chroococcidiopsis</taxon>
    </lineage>
</organism>
<protein>
    <recommendedName>
        <fullName evidence="1">Antitoxin Xre/MbcA/ParS-like toxin-binding domain-containing protein</fullName>
    </recommendedName>
</protein>
<evidence type="ECO:0000259" key="1">
    <source>
        <dbReference type="Pfam" id="PF09722"/>
    </source>
</evidence>
<feature type="domain" description="Antitoxin Xre/MbcA/ParS-like toxin-binding" evidence="1">
    <location>
        <begin position="71"/>
        <end position="119"/>
    </location>
</feature>
<evidence type="ECO:0000313" key="3">
    <source>
        <dbReference type="Proteomes" id="UP000010384"/>
    </source>
</evidence>
<sequence>MNALPLLAKEPALPIFTGGSISLKKLAEFMGVDRSVLAKIIQRDVRTVERDIASQSVGKRLQPLVYALKMLFELTNGDRDEIQRWLREPLIEWRGLSPLDCLTADKIDAVVNLVERIYHADSAGY</sequence>
<dbReference type="AlphaFoldDB" id="K9U4M1"/>
<dbReference type="Proteomes" id="UP000010384">
    <property type="component" value="Chromosome"/>
</dbReference>
<dbReference type="OrthoDB" id="583176at2"/>
<proteinExistence type="predicted"/>
<name>K9U4M1_CHRTP</name>
<dbReference type="EMBL" id="CP003597">
    <property type="protein sequence ID" value="AFY89194.1"/>
    <property type="molecule type" value="Genomic_DNA"/>
</dbReference>
<dbReference type="Pfam" id="PF09722">
    <property type="entry name" value="Xre_MbcA_ParS_C"/>
    <property type="match status" value="1"/>
</dbReference>
<dbReference type="InterPro" id="IPR024467">
    <property type="entry name" value="Xre/MbcA/ParS-like_toxin-bd"/>
</dbReference>
<dbReference type="eggNOG" id="ENOG5032FKT">
    <property type="taxonomic scope" value="Bacteria"/>
</dbReference>
<gene>
    <name evidence="2" type="ORF">Chro_3761</name>
</gene>
<dbReference type="RefSeq" id="WP_015155738.1">
    <property type="nucleotide sequence ID" value="NC_019695.1"/>
</dbReference>
<dbReference type="KEGG" id="cthe:Chro_3761"/>
<reference evidence="2 3" key="1">
    <citation type="submission" date="2012-06" db="EMBL/GenBank/DDBJ databases">
        <title>Finished chromosome of genome of Chroococcidiopsis thermalis PCC 7203.</title>
        <authorList>
            <consortium name="US DOE Joint Genome Institute"/>
            <person name="Gugger M."/>
            <person name="Coursin T."/>
            <person name="Rippka R."/>
            <person name="Tandeau De Marsac N."/>
            <person name="Huntemann M."/>
            <person name="Wei C.-L."/>
            <person name="Han J."/>
            <person name="Detter J.C."/>
            <person name="Han C."/>
            <person name="Tapia R."/>
            <person name="Davenport K."/>
            <person name="Daligault H."/>
            <person name="Erkkila T."/>
            <person name="Gu W."/>
            <person name="Munk A.C.C."/>
            <person name="Teshima H."/>
            <person name="Xu Y."/>
            <person name="Chain P."/>
            <person name="Chen A."/>
            <person name="Krypides N."/>
            <person name="Mavromatis K."/>
            <person name="Markowitz V."/>
            <person name="Szeto E."/>
            <person name="Ivanova N."/>
            <person name="Mikhailova N."/>
            <person name="Ovchinnikova G."/>
            <person name="Pagani I."/>
            <person name="Pati A."/>
            <person name="Goodwin L."/>
            <person name="Peters L."/>
            <person name="Pitluck S."/>
            <person name="Woyke T."/>
            <person name="Kerfeld C."/>
        </authorList>
    </citation>
    <scope>NUCLEOTIDE SEQUENCE [LARGE SCALE GENOMIC DNA]</scope>
    <source>
        <strain evidence="2 3">PCC 7203</strain>
    </source>
</reference>
<dbReference type="InParanoid" id="K9U4M1"/>
<keyword evidence="3" id="KW-1185">Reference proteome</keyword>
<dbReference type="HOGENOM" id="CLU_1988689_0_0_3"/>
<evidence type="ECO:0000313" key="2">
    <source>
        <dbReference type="EMBL" id="AFY89194.1"/>
    </source>
</evidence>
<accession>K9U4M1</accession>